<evidence type="ECO:0000313" key="2">
    <source>
        <dbReference type="EMBL" id="GAA1720907.1"/>
    </source>
</evidence>
<evidence type="ECO:0000256" key="1">
    <source>
        <dbReference type="SAM" id="MobiDB-lite"/>
    </source>
</evidence>
<feature type="compositionally biased region" description="Polar residues" evidence="1">
    <location>
        <begin position="1"/>
        <end position="11"/>
    </location>
</feature>
<feature type="region of interest" description="Disordered" evidence="1">
    <location>
        <begin position="1"/>
        <end position="66"/>
    </location>
</feature>
<reference evidence="3" key="1">
    <citation type="journal article" date="2019" name="Int. J. Syst. Evol. Microbiol.">
        <title>The Global Catalogue of Microorganisms (GCM) 10K type strain sequencing project: providing services to taxonomists for standard genome sequencing and annotation.</title>
        <authorList>
            <consortium name="The Broad Institute Genomics Platform"/>
            <consortium name="The Broad Institute Genome Sequencing Center for Infectious Disease"/>
            <person name="Wu L."/>
            <person name="Ma J."/>
        </authorList>
    </citation>
    <scope>NUCLEOTIDE SEQUENCE [LARGE SCALE GENOMIC DNA]</scope>
    <source>
        <strain evidence="3">JCM 15589</strain>
    </source>
</reference>
<gene>
    <name evidence="2" type="ORF">GCM10009809_15690</name>
</gene>
<feature type="compositionally biased region" description="Acidic residues" evidence="1">
    <location>
        <begin position="57"/>
        <end position="66"/>
    </location>
</feature>
<keyword evidence="3" id="KW-1185">Reference proteome</keyword>
<proteinExistence type="predicted"/>
<name>A0ABP4VDM5_9MICO</name>
<dbReference type="RefSeq" id="WP_344247329.1">
    <property type="nucleotide sequence ID" value="NZ_BAAAPM010000003.1"/>
</dbReference>
<organism evidence="2 3">
    <name type="scientific">Isoptericola hypogeus</name>
    <dbReference type="NCBI Taxonomy" id="300179"/>
    <lineage>
        <taxon>Bacteria</taxon>
        <taxon>Bacillati</taxon>
        <taxon>Actinomycetota</taxon>
        <taxon>Actinomycetes</taxon>
        <taxon>Micrococcales</taxon>
        <taxon>Promicromonosporaceae</taxon>
        <taxon>Isoptericola</taxon>
    </lineage>
</organism>
<feature type="compositionally biased region" description="Basic and acidic residues" evidence="1">
    <location>
        <begin position="38"/>
        <end position="56"/>
    </location>
</feature>
<evidence type="ECO:0000313" key="3">
    <source>
        <dbReference type="Proteomes" id="UP001501138"/>
    </source>
</evidence>
<dbReference type="EMBL" id="BAAAPM010000003">
    <property type="protein sequence ID" value="GAA1720907.1"/>
    <property type="molecule type" value="Genomic_DNA"/>
</dbReference>
<protein>
    <submittedName>
        <fullName evidence="2">Uncharacterized protein</fullName>
    </submittedName>
</protein>
<comment type="caution">
    <text evidence="2">The sequence shown here is derived from an EMBL/GenBank/DDBJ whole genome shotgun (WGS) entry which is preliminary data.</text>
</comment>
<dbReference type="Proteomes" id="UP001501138">
    <property type="component" value="Unassembled WGS sequence"/>
</dbReference>
<sequence>MSTDDTAQAHPTPNDFARRLLRNDPNTDDQRLSLPPDEADRAGGADRSDQADKAAGGDEEERFDAG</sequence>
<accession>A0ABP4VDM5</accession>